<proteinExistence type="predicted"/>
<protein>
    <submittedName>
        <fullName evidence="1">Uncharacterized protein</fullName>
    </submittedName>
</protein>
<accession>A0ABQ8C4J1</accession>
<name>A0ABQ8C4J1_BRANA</name>
<keyword evidence="2" id="KW-1185">Reference proteome</keyword>
<evidence type="ECO:0000313" key="2">
    <source>
        <dbReference type="Proteomes" id="UP000824890"/>
    </source>
</evidence>
<organism evidence="1 2">
    <name type="scientific">Brassica napus</name>
    <name type="common">Rape</name>
    <dbReference type="NCBI Taxonomy" id="3708"/>
    <lineage>
        <taxon>Eukaryota</taxon>
        <taxon>Viridiplantae</taxon>
        <taxon>Streptophyta</taxon>
        <taxon>Embryophyta</taxon>
        <taxon>Tracheophyta</taxon>
        <taxon>Spermatophyta</taxon>
        <taxon>Magnoliopsida</taxon>
        <taxon>eudicotyledons</taxon>
        <taxon>Gunneridae</taxon>
        <taxon>Pentapetalae</taxon>
        <taxon>rosids</taxon>
        <taxon>malvids</taxon>
        <taxon>Brassicales</taxon>
        <taxon>Brassicaceae</taxon>
        <taxon>Brassiceae</taxon>
        <taxon>Brassica</taxon>
    </lineage>
</organism>
<sequence length="160" mass="18447">MAMKPHSKFPISSAKSHVGMLFKDISPSPHESELRFHLIQFSSTNSVYRPRTNFEEMDLLAYCFGGCNHFEHRNRRAWDDEYENDAMIMLRSGRGEEMMEIGRPVGHLGWVVIDPKSGNQFDVNEFQDEENLSIAKKKHYCRHTYSQTQANGSDVTLSCV</sequence>
<gene>
    <name evidence="1" type="ORF">HID58_035013</name>
</gene>
<dbReference type="EMBL" id="JAGKQM010000009">
    <property type="protein sequence ID" value="KAH0911692.1"/>
    <property type="molecule type" value="Genomic_DNA"/>
</dbReference>
<comment type="caution">
    <text evidence="1">The sequence shown here is derived from an EMBL/GenBank/DDBJ whole genome shotgun (WGS) entry which is preliminary data.</text>
</comment>
<reference evidence="1 2" key="1">
    <citation type="submission" date="2021-05" db="EMBL/GenBank/DDBJ databases">
        <title>Genome Assembly of Synthetic Allotetraploid Brassica napus Reveals Homoeologous Exchanges between Subgenomes.</title>
        <authorList>
            <person name="Davis J.T."/>
        </authorList>
    </citation>
    <scope>NUCLEOTIDE SEQUENCE [LARGE SCALE GENOMIC DNA]</scope>
    <source>
        <strain evidence="2">cv. Da-Ae</strain>
        <tissue evidence="1">Seedling</tissue>
    </source>
</reference>
<evidence type="ECO:0000313" key="1">
    <source>
        <dbReference type="EMBL" id="KAH0911692.1"/>
    </source>
</evidence>
<dbReference type="Proteomes" id="UP000824890">
    <property type="component" value="Unassembled WGS sequence"/>
</dbReference>